<reference evidence="5" key="1">
    <citation type="submission" date="2025-08" db="UniProtKB">
        <authorList>
            <consortium name="RefSeq"/>
        </authorList>
    </citation>
    <scope>IDENTIFICATION</scope>
</reference>
<dbReference type="Pfam" id="PF14215">
    <property type="entry name" value="bHLH-MYC_N"/>
    <property type="match status" value="1"/>
</dbReference>
<dbReference type="GO" id="GO:0046983">
    <property type="term" value="F:protein dimerization activity"/>
    <property type="evidence" value="ECO:0007669"/>
    <property type="project" value="InterPro"/>
</dbReference>
<protein>
    <submittedName>
        <fullName evidence="5">Transcription factor EMB1444-like isoform X1</fullName>
    </submittedName>
</protein>
<dbReference type="OMA" id="MPERRCE"/>
<evidence type="ECO:0000259" key="3">
    <source>
        <dbReference type="PROSITE" id="PS50888"/>
    </source>
</evidence>
<dbReference type="InterPro" id="IPR011598">
    <property type="entry name" value="bHLH_dom"/>
</dbReference>
<organism evidence="4 5">
    <name type="scientific">Nelumbo nucifera</name>
    <name type="common">Sacred lotus</name>
    <dbReference type="NCBI Taxonomy" id="4432"/>
    <lineage>
        <taxon>Eukaryota</taxon>
        <taxon>Viridiplantae</taxon>
        <taxon>Streptophyta</taxon>
        <taxon>Embryophyta</taxon>
        <taxon>Tracheophyta</taxon>
        <taxon>Spermatophyta</taxon>
        <taxon>Magnoliopsida</taxon>
        <taxon>Proteales</taxon>
        <taxon>Nelumbonaceae</taxon>
        <taxon>Nelumbo</taxon>
    </lineage>
</organism>
<dbReference type="InterPro" id="IPR025610">
    <property type="entry name" value="MYC/MYB_N"/>
</dbReference>
<evidence type="ECO:0000313" key="5">
    <source>
        <dbReference type="RefSeq" id="XP_019053888.1"/>
    </source>
</evidence>
<dbReference type="InParanoid" id="A0A1U8Q509"/>
<keyword evidence="2" id="KW-0804">Transcription</keyword>
<dbReference type="GO" id="GO:0003700">
    <property type="term" value="F:DNA-binding transcription factor activity"/>
    <property type="evidence" value="ECO:0007669"/>
    <property type="project" value="InterPro"/>
</dbReference>
<dbReference type="PANTHER" id="PTHR46196:SF1">
    <property type="entry name" value="TRANSCRIPTION FACTOR EMB1444-RELATED"/>
    <property type="match status" value="1"/>
</dbReference>
<name>A0A1U8Q509_NELNU</name>
<evidence type="ECO:0000256" key="2">
    <source>
        <dbReference type="ARBA" id="ARBA00023163"/>
    </source>
</evidence>
<sequence length="743" mass="84134">MDSHLQRTLRNLCFKTEWKYAIFWKLIPGVRTMLILEGAYYDHNELPDPSENMCSRDTLMSMNDGYHLQDLIELALAKMSHLVYSLGEGIIGQVALTGKHHWIFSDIYASSSWLSSEYCDGWQIQFAAGIRTIAAVAVVPHGVIQLGSLNIVNEDLKLVNHIKDVFSSLQNFSMEFVSNQMQNIKMITLCPSEVSAKSSDLGIVNQWLDRVDKDKSNRSPDFQSNHLPSIGRHNNFHHVVVPLPDLNGNKEVNTVEHIEVESPTLSSDERAQFLYARSRIFSLENQKEIHMQLLECKKCREGTNCWKDFVCQIEKDAPELQNLLKENAIINTMNPLTKYGEDCPFLHPNLFNPASSYTEMCIGVYLQNEGLHFPGPSEGLEQNTDFRAEINCMDTDNNSLRLSTVCELDEALGPAFRREQWCSPRNEVEGEETGIPVQFQEGMGNSQFILENGSENLLEAVVANAWQGTDIVKIEFCKSEDSLGPTEKITELCSHIENTHNSGGLAESSHEKDSLCSLACTRNSTESTVVTTQRELSLTKFSKCSQKMERSVEQPKVNKNKAIHGQICRPRPRDRQLIQDRVKELRELVPNGPKCSIDTLLERTIKHILFLQSVTKHADKLRKCAQSKLQCKRMDLLGSYNHEYNSSCNLEVGIQIKTCPIIVENLNMNGQMLIEILCEENNHFLEIAAAIRSLGLTILKGLMEAHDEKTSACFVVEGQSNRGMHRMDILWSLMQLLQLKTII</sequence>
<dbReference type="AlphaFoldDB" id="A0A1U8Q509"/>
<gene>
    <name evidence="5" type="primary">LOC104600849</name>
</gene>
<accession>A0A1U8Q509</accession>
<dbReference type="GeneID" id="104600849"/>
<feature type="domain" description="BHLH" evidence="3">
    <location>
        <begin position="562"/>
        <end position="611"/>
    </location>
</feature>
<evidence type="ECO:0000256" key="1">
    <source>
        <dbReference type="ARBA" id="ARBA00023015"/>
    </source>
</evidence>
<dbReference type="InterPro" id="IPR043561">
    <property type="entry name" value="LHW-like"/>
</dbReference>
<dbReference type="RefSeq" id="XP_019053888.1">
    <property type="nucleotide sequence ID" value="XM_019198343.1"/>
</dbReference>
<keyword evidence="1" id="KW-0805">Transcription regulation</keyword>
<keyword evidence="4" id="KW-1185">Reference proteome</keyword>
<dbReference type="PANTHER" id="PTHR46196">
    <property type="entry name" value="TRANSCRIPTION FACTOR BHLH155-LIKE ISOFORM X1-RELATED"/>
    <property type="match status" value="1"/>
</dbReference>
<evidence type="ECO:0000313" key="4">
    <source>
        <dbReference type="Proteomes" id="UP000189703"/>
    </source>
</evidence>
<dbReference type="OrthoDB" id="778365at2759"/>
<dbReference type="PROSITE" id="PS50888">
    <property type="entry name" value="BHLH"/>
    <property type="match status" value="1"/>
</dbReference>
<dbReference type="InterPro" id="IPR036638">
    <property type="entry name" value="HLH_DNA-bd_sf"/>
</dbReference>
<dbReference type="SUPFAM" id="SSF47459">
    <property type="entry name" value="HLH, helix-loop-helix DNA-binding domain"/>
    <property type="match status" value="1"/>
</dbReference>
<proteinExistence type="predicted"/>
<dbReference type="Proteomes" id="UP000189703">
    <property type="component" value="Unplaced"/>
</dbReference>
<dbReference type="Pfam" id="PF23176">
    <property type="entry name" value="bHLH_LHW"/>
    <property type="match status" value="1"/>
</dbReference>
<dbReference type="FunCoup" id="A0A1U8Q509">
    <property type="interactions" value="1830"/>
</dbReference>